<dbReference type="Gene3D" id="3.75.10.10">
    <property type="entry name" value="L-arginine/glycine Amidinotransferase, Chain A"/>
    <property type="match status" value="1"/>
</dbReference>
<accession>M1ZSU8</accession>
<evidence type="ECO:0000313" key="1">
    <source>
        <dbReference type="EMBL" id="EKN42862.1"/>
    </source>
</evidence>
<reference evidence="1 2" key="2">
    <citation type="submission" date="2013-03" db="EMBL/GenBank/DDBJ databases">
        <title>Diversity in Clostridium botulinum.</title>
        <authorList>
            <person name="Timme R.E."/>
            <person name="Allard M."/>
            <person name="Luo Y."/>
            <person name="Strain E."/>
            <person name="Gonzalez-Escalona N."/>
            <person name="Brown E."/>
        </authorList>
    </citation>
    <scope>NUCLEOTIDE SEQUENCE [LARGE SCALE GENOMIC DNA]</scope>
    <source>
        <strain evidence="1 2">CFSAN001627</strain>
    </source>
</reference>
<organism evidence="1 2">
    <name type="scientific">Clostridium botulinum CFSAN001627</name>
    <dbReference type="NCBI Taxonomy" id="1232189"/>
    <lineage>
        <taxon>Bacteria</taxon>
        <taxon>Bacillati</taxon>
        <taxon>Bacillota</taxon>
        <taxon>Clostridia</taxon>
        <taxon>Eubacteriales</taxon>
        <taxon>Clostridiaceae</taxon>
        <taxon>Clostridium</taxon>
    </lineage>
</organism>
<comment type="caution">
    <text evidence="1">The sequence shown here is derived from an EMBL/GenBank/DDBJ whole genome shotgun (WGS) entry which is preliminary data.</text>
</comment>
<dbReference type="AlphaFoldDB" id="M1ZSU8"/>
<proteinExistence type="predicted"/>
<sequence>AFPNHRIVQVNTLALNLYGGGVHCHTRNIPIEP</sequence>
<feature type="non-terminal residue" evidence="1">
    <location>
        <position position="1"/>
    </location>
</feature>
<reference evidence="1 2" key="1">
    <citation type="submission" date="2012-10" db="EMBL/GenBank/DDBJ databases">
        <authorList>
            <person name="Strain E.A."/>
            <person name="Brown E."/>
            <person name="Allard M.W."/>
            <person name="Gonzalez-Escalona N."/>
            <person name="Timme R."/>
        </authorList>
    </citation>
    <scope>NUCLEOTIDE SEQUENCE [LARGE SCALE GENOMIC DNA]</scope>
    <source>
        <strain evidence="1 2">CFSAN001627</strain>
    </source>
</reference>
<protein>
    <submittedName>
        <fullName evidence="1">Peptidyl-arginine deiminase</fullName>
    </submittedName>
</protein>
<dbReference type="SUPFAM" id="SSF55909">
    <property type="entry name" value="Pentein"/>
    <property type="match status" value="1"/>
</dbReference>
<evidence type="ECO:0000313" key="2">
    <source>
        <dbReference type="Proteomes" id="UP000011944"/>
    </source>
</evidence>
<dbReference type="EMBL" id="AMXI01000223">
    <property type="protein sequence ID" value="EKN42862.1"/>
    <property type="molecule type" value="Genomic_DNA"/>
</dbReference>
<gene>
    <name evidence="1" type="ORF">CFSAN001627_04140</name>
</gene>
<dbReference type="Proteomes" id="UP000011944">
    <property type="component" value="Unassembled WGS sequence"/>
</dbReference>
<name>M1ZSU8_CLOBO</name>